<proteinExistence type="predicted"/>
<reference evidence="5 6" key="1">
    <citation type="submission" date="2011-06" db="EMBL/GenBank/DDBJ databases">
        <title>The draft genome of Thiocapsa marina 5811.</title>
        <authorList>
            <consortium name="US DOE Joint Genome Institute (JGI-PGF)"/>
            <person name="Lucas S."/>
            <person name="Han J."/>
            <person name="Cheng J.-F."/>
            <person name="Goodwin L."/>
            <person name="Pitluck S."/>
            <person name="Peters L."/>
            <person name="Land M.L."/>
            <person name="Hauser L."/>
            <person name="Vogl K."/>
            <person name="Liu Z."/>
            <person name="Imhoff J."/>
            <person name="Thiel V."/>
            <person name="Frigaard N.-U."/>
            <person name="Bryant D."/>
            <person name="Woyke T.J."/>
        </authorList>
    </citation>
    <scope>NUCLEOTIDE SEQUENCE [LARGE SCALE GENOMIC DNA]</scope>
    <source>
        <strain evidence="5 6">5811</strain>
    </source>
</reference>
<evidence type="ECO:0000259" key="3">
    <source>
        <dbReference type="PROSITE" id="PS50883"/>
    </source>
</evidence>
<dbReference type="Pfam" id="PF13426">
    <property type="entry name" value="PAS_9"/>
    <property type="match status" value="1"/>
</dbReference>
<dbReference type="NCBIfam" id="TIGR00254">
    <property type="entry name" value="GGDEF"/>
    <property type="match status" value="1"/>
</dbReference>
<dbReference type="PANTHER" id="PTHR44757">
    <property type="entry name" value="DIGUANYLATE CYCLASE DGCP"/>
    <property type="match status" value="1"/>
</dbReference>
<feature type="domain" description="PAC" evidence="2">
    <location>
        <begin position="159"/>
        <end position="211"/>
    </location>
</feature>
<accession>F9UFF7</accession>
<dbReference type="InterPro" id="IPR029787">
    <property type="entry name" value="Nucleotide_cyclase"/>
</dbReference>
<dbReference type="PATRIC" id="fig|768671.3.peg.3867"/>
<dbReference type="Gene3D" id="3.20.20.450">
    <property type="entry name" value="EAL domain"/>
    <property type="match status" value="1"/>
</dbReference>
<keyword evidence="6" id="KW-1185">Reference proteome</keyword>
<feature type="domain" description="EAL" evidence="3">
    <location>
        <begin position="515"/>
        <end position="769"/>
    </location>
</feature>
<feature type="domain" description="GGDEF" evidence="4">
    <location>
        <begin position="373"/>
        <end position="506"/>
    </location>
</feature>
<dbReference type="SUPFAM" id="SSF141868">
    <property type="entry name" value="EAL domain-like"/>
    <property type="match status" value="1"/>
</dbReference>
<dbReference type="SUPFAM" id="SSF55785">
    <property type="entry name" value="PYP-like sensor domain (PAS domain)"/>
    <property type="match status" value="2"/>
</dbReference>
<dbReference type="CDD" id="cd01948">
    <property type="entry name" value="EAL"/>
    <property type="match status" value="1"/>
</dbReference>
<evidence type="ECO:0000259" key="2">
    <source>
        <dbReference type="PROSITE" id="PS50113"/>
    </source>
</evidence>
<evidence type="ECO:0000313" key="5">
    <source>
        <dbReference type="EMBL" id="EGV17194.1"/>
    </source>
</evidence>
<dbReference type="PROSITE" id="PS50887">
    <property type="entry name" value="GGDEF"/>
    <property type="match status" value="1"/>
</dbReference>
<dbReference type="SMART" id="SM00091">
    <property type="entry name" value="PAS"/>
    <property type="match status" value="1"/>
</dbReference>
<dbReference type="EMBL" id="AFWV01000012">
    <property type="protein sequence ID" value="EGV17194.1"/>
    <property type="molecule type" value="Genomic_DNA"/>
</dbReference>
<dbReference type="AlphaFoldDB" id="F9UFF7"/>
<evidence type="ECO:0000256" key="1">
    <source>
        <dbReference type="SAM" id="MobiDB-lite"/>
    </source>
</evidence>
<dbReference type="STRING" id="768671.ThimaDRAFT_3660"/>
<feature type="region of interest" description="Disordered" evidence="1">
    <location>
        <begin position="1"/>
        <end position="48"/>
    </location>
</feature>
<dbReference type="RefSeq" id="WP_007194532.1">
    <property type="nucleotide sequence ID" value="NZ_AFWV01000012.1"/>
</dbReference>
<dbReference type="InterPro" id="IPR001610">
    <property type="entry name" value="PAC"/>
</dbReference>
<dbReference type="InterPro" id="IPR035919">
    <property type="entry name" value="EAL_sf"/>
</dbReference>
<name>F9UFF7_9GAMM</name>
<dbReference type="Pfam" id="PF00563">
    <property type="entry name" value="EAL"/>
    <property type="match status" value="1"/>
</dbReference>
<dbReference type="InterPro" id="IPR043128">
    <property type="entry name" value="Rev_trsase/Diguanyl_cyclase"/>
</dbReference>
<dbReference type="SMART" id="SM00267">
    <property type="entry name" value="GGDEF"/>
    <property type="match status" value="1"/>
</dbReference>
<dbReference type="Gene3D" id="3.30.450.20">
    <property type="entry name" value="PAS domain"/>
    <property type="match status" value="2"/>
</dbReference>
<organism evidence="5 6">
    <name type="scientific">Thiocapsa marina 5811</name>
    <dbReference type="NCBI Taxonomy" id="768671"/>
    <lineage>
        <taxon>Bacteria</taxon>
        <taxon>Pseudomonadati</taxon>
        <taxon>Pseudomonadota</taxon>
        <taxon>Gammaproteobacteria</taxon>
        <taxon>Chromatiales</taxon>
        <taxon>Chromatiaceae</taxon>
        <taxon>Thiocapsa</taxon>
    </lineage>
</organism>
<gene>
    <name evidence="5" type="ORF">ThimaDRAFT_3660</name>
</gene>
<dbReference type="CDD" id="cd01949">
    <property type="entry name" value="GGDEF"/>
    <property type="match status" value="1"/>
</dbReference>
<dbReference type="Gene3D" id="3.30.70.270">
    <property type="match status" value="1"/>
</dbReference>
<dbReference type="PROSITE" id="PS50883">
    <property type="entry name" value="EAL"/>
    <property type="match status" value="1"/>
</dbReference>
<dbReference type="Pfam" id="PF00990">
    <property type="entry name" value="GGDEF"/>
    <property type="match status" value="1"/>
</dbReference>
<dbReference type="OrthoDB" id="8553030at2"/>
<evidence type="ECO:0000313" key="6">
    <source>
        <dbReference type="Proteomes" id="UP000005459"/>
    </source>
</evidence>
<dbReference type="SUPFAM" id="SSF55073">
    <property type="entry name" value="Nucleotide cyclase"/>
    <property type="match status" value="1"/>
</dbReference>
<dbReference type="Proteomes" id="UP000005459">
    <property type="component" value="Unassembled WGS sequence"/>
</dbReference>
<dbReference type="InterPro" id="IPR013655">
    <property type="entry name" value="PAS_fold_3"/>
</dbReference>
<sequence>MTDPHDPEDSGETDMPSNKSASTPPETFARLRRRAEERLSASDGQAPGALAPVEAERLIQELRVHQIELELQNDELLRTQEALEISRSRYFDLYDLAPIGYITLTDTGTIQEANLAAATLLETPRVNLAGRPLTRFILPKDQDILYRCRHRLTTTREPQTCELRLQRAQGPPCWVRLDVCLEPHRTGHQGHWRATLSDITATKEGEQSLRDTRARLSWVAGIAEVGFLEWNPRTGAIVTPPAEQAPPGKAEVSASPRSLDAWLARLHPDDRERVRADFARFAAGGVTPREVHYRRRSKKDDYRWFACRLEPIPDTEGRFDRILIVHQDITRRKESEDKAIRRAQLDPLTELPTRSLLDPMATQMLAGAGRSGRRLAVLFVDLDAFKAVNDEFGHSVGDEVLRQTAQRLRACFRAGDLITRLGGDEFLIVLDNILDDDDAATAARTAIDALSRPYPIADREVTCPPSIGISLYPDDGATIDALIKGADLAMYHAKQVSPGQFQFFSAALDRQSRAVTVLQDGLRDAVSGNGFRLLYQPVLDLGSGAVVGVEALLRWPQPGGGEIAPSVFLPIAESIGLIHDVGAWVLREACRQHRAWLDAGLPPIAVTVNVSARQFRHRSFLRQLTDALLSGGVDPSLMSLAVGEATLLRDRSASRQLLAKLHALGVHVVLDDFGLGPSCLGEIEDLSLDSLEINRTLLHRLDDRPHAPAMMETIVRLGRAMQIKVTAIGIETEAELTCVRDLGCDQAQGFYLGKPMTGSELADWYRRQPPAPGPTP</sequence>
<dbReference type="eggNOG" id="COG5001">
    <property type="taxonomic scope" value="Bacteria"/>
</dbReference>
<dbReference type="SMART" id="SM00086">
    <property type="entry name" value="PAC"/>
    <property type="match status" value="2"/>
</dbReference>
<dbReference type="Pfam" id="PF08447">
    <property type="entry name" value="PAS_3"/>
    <property type="match status" value="1"/>
</dbReference>
<dbReference type="SMART" id="SM00052">
    <property type="entry name" value="EAL"/>
    <property type="match status" value="1"/>
</dbReference>
<feature type="compositionally biased region" description="Polar residues" evidence="1">
    <location>
        <begin position="15"/>
        <end position="25"/>
    </location>
</feature>
<dbReference type="eggNOG" id="COG2202">
    <property type="taxonomic scope" value="Bacteria"/>
</dbReference>
<dbReference type="InterPro" id="IPR052155">
    <property type="entry name" value="Biofilm_reg_signaling"/>
</dbReference>
<dbReference type="PROSITE" id="PS50113">
    <property type="entry name" value="PAC"/>
    <property type="match status" value="2"/>
</dbReference>
<dbReference type="NCBIfam" id="TIGR00229">
    <property type="entry name" value="sensory_box"/>
    <property type="match status" value="2"/>
</dbReference>
<dbReference type="InterPro" id="IPR000014">
    <property type="entry name" value="PAS"/>
</dbReference>
<dbReference type="InterPro" id="IPR000700">
    <property type="entry name" value="PAS-assoc_C"/>
</dbReference>
<dbReference type="InterPro" id="IPR035965">
    <property type="entry name" value="PAS-like_dom_sf"/>
</dbReference>
<evidence type="ECO:0000259" key="4">
    <source>
        <dbReference type="PROSITE" id="PS50887"/>
    </source>
</evidence>
<dbReference type="InterPro" id="IPR001633">
    <property type="entry name" value="EAL_dom"/>
</dbReference>
<dbReference type="CDD" id="cd00130">
    <property type="entry name" value="PAS"/>
    <property type="match status" value="2"/>
</dbReference>
<dbReference type="InterPro" id="IPR000160">
    <property type="entry name" value="GGDEF_dom"/>
</dbReference>
<feature type="domain" description="PAC" evidence="2">
    <location>
        <begin position="289"/>
        <end position="341"/>
    </location>
</feature>
<dbReference type="PANTHER" id="PTHR44757:SF2">
    <property type="entry name" value="BIOFILM ARCHITECTURE MAINTENANCE PROTEIN MBAA"/>
    <property type="match status" value="1"/>
</dbReference>
<protein>
    <submittedName>
        <fullName evidence="5">Diguanylate cyclase/phosphodiesterase with PAS/PAC sensor(S)</fullName>
    </submittedName>
</protein>